<name>F3ZW82_MAHA5</name>
<dbReference type="EMBL" id="CP002360">
    <property type="protein sequence ID" value="AEE97491.1"/>
    <property type="molecule type" value="Genomic_DNA"/>
</dbReference>
<gene>
    <name evidence="1" type="ordered locus">Mahau_2325</name>
</gene>
<dbReference type="Proteomes" id="UP000008457">
    <property type="component" value="Chromosome"/>
</dbReference>
<organism evidence="1 2">
    <name type="scientific">Mahella australiensis (strain DSM 15567 / CIP 107919 / 50-1 BON)</name>
    <dbReference type="NCBI Taxonomy" id="697281"/>
    <lineage>
        <taxon>Bacteria</taxon>
        <taxon>Bacillati</taxon>
        <taxon>Bacillota</taxon>
        <taxon>Clostridia</taxon>
        <taxon>Thermoanaerobacterales</taxon>
        <taxon>Thermoanaerobacterales Family IV. Incertae Sedis</taxon>
        <taxon>Mahella</taxon>
    </lineage>
</organism>
<proteinExistence type="predicted"/>
<dbReference type="AlphaFoldDB" id="F3ZW82"/>
<reference evidence="1 2" key="2">
    <citation type="journal article" date="2011" name="Stand. Genomic Sci.">
        <title>Complete genome sequence of Mahella australiensis type strain (50-1 BON).</title>
        <authorList>
            <person name="Sikorski J."/>
            <person name="Teshima H."/>
            <person name="Nolan M."/>
            <person name="Lucas S."/>
            <person name="Hammon N."/>
            <person name="Deshpande S."/>
            <person name="Cheng J.F."/>
            <person name="Pitluck S."/>
            <person name="Liolios K."/>
            <person name="Pagani I."/>
            <person name="Ivanova N."/>
            <person name="Huntemann M."/>
            <person name="Mavromatis K."/>
            <person name="Ovchinikova G."/>
            <person name="Pati A."/>
            <person name="Tapia R."/>
            <person name="Han C."/>
            <person name="Goodwin L."/>
            <person name="Chen A."/>
            <person name="Palaniappan K."/>
            <person name="Land M."/>
            <person name="Hauser L."/>
            <person name="Ngatchou-Djao O.D."/>
            <person name="Rohde M."/>
            <person name="Pukall R."/>
            <person name="Spring S."/>
            <person name="Abt B."/>
            <person name="Goker M."/>
            <person name="Detter J.C."/>
            <person name="Woyke T."/>
            <person name="Bristow J."/>
            <person name="Markowitz V."/>
            <person name="Hugenholtz P."/>
            <person name="Eisen J.A."/>
            <person name="Kyrpides N.C."/>
            <person name="Klenk H.P."/>
            <person name="Lapidus A."/>
        </authorList>
    </citation>
    <scope>NUCLEOTIDE SEQUENCE [LARGE SCALE GENOMIC DNA]</scope>
    <source>
        <strain evidence="2">DSM 15567 / CIP 107919 / 50-1 BON</strain>
    </source>
</reference>
<dbReference type="KEGG" id="mas:Mahau_2325"/>
<accession>F3ZW82</accession>
<reference evidence="2" key="1">
    <citation type="submission" date="2010-11" db="EMBL/GenBank/DDBJ databases">
        <title>The complete genome of Mahella australiensis DSM 15567.</title>
        <authorList>
            <consortium name="US DOE Joint Genome Institute (JGI-PGF)"/>
            <person name="Lucas S."/>
            <person name="Copeland A."/>
            <person name="Lapidus A."/>
            <person name="Bruce D."/>
            <person name="Goodwin L."/>
            <person name="Pitluck S."/>
            <person name="Kyrpides N."/>
            <person name="Mavromatis K."/>
            <person name="Pagani I."/>
            <person name="Ivanova N."/>
            <person name="Teshima H."/>
            <person name="Brettin T."/>
            <person name="Detter J.C."/>
            <person name="Han C."/>
            <person name="Tapia R."/>
            <person name="Land M."/>
            <person name="Hauser L."/>
            <person name="Markowitz V."/>
            <person name="Cheng J.-F."/>
            <person name="Hugenholtz P."/>
            <person name="Woyke T."/>
            <person name="Wu D."/>
            <person name="Spring S."/>
            <person name="Pukall R."/>
            <person name="Steenblock K."/>
            <person name="Schneider S."/>
            <person name="Klenk H.-P."/>
            <person name="Eisen J.A."/>
        </authorList>
    </citation>
    <scope>NUCLEOTIDE SEQUENCE [LARGE SCALE GENOMIC DNA]</scope>
    <source>
        <strain evidence="2">DSM 15567 / CIP 107919 / 50-1 BON</strain>
    </source>
</reference>
<dbReference type="HOGENOM" id="CLU_808456_0_0_9"/>
<dbReference type="OrthoDB" id="2850702at2"/>
<sequence>MDIKVNPFFTGAYNQRIFNRNSTPLNDANSIEKIAKKLESIGLQERPAVLVSLSDEAKSLFAQNGTDKMEHDIEELYQKHRASRIQEFGESNEFALKGNDQWLIFSEFLYNKGFYDNMSDEAVKNTEQVLMEITDGMDDVFSWGHDIGIDLYDQLHGEQLDSNEARVELESSIAALRYFSENLLDKANKEGFNELIDKYYKHNSEMLNSGYASIEEKFNLGRSRLSDAIKERLETERLKHPEDMRDEQAAQDLKIRDIIGSITHNEEEINNYIIDISGLFAMINQENNLDDILNSVKERFLMFATNKIDNTDLKDYVLKRSEDTFVNINNYWSHLTELVKTIG</sequence>
<evidence type="ECO:0000313" key="2">
    <source>
        <dbReference type="Proteomes" id="UP000008457"/>
    </source>
</evidence>
<protein>
    <submittedName>
        <fullName evidence="1">Uncharacterized protein</fullName>
    </submittedName>
</protein>
<dbReference type="RefSeq" id="WP_013781917.1">
    <property type="nucleotide sequence ID" value="NC_015520.1"/>
</dbReference>
<dbReference type="eggNOG" id="ENOG5032THP">
    <property type="taxonomic scope" value="Bacteria"/>
</dbReference>
<evidence type="ECO:0000313" key="1">
    <source>
        <dbReference type="EMBL" id="AEE97491.1"/>
    </source>
</evidence>
<keyword evidence="2" id="KW-1185">Reference proteome</keyword>